<keyword evidence="2 4" id="KW-0238">DNA-binding</keyword>
<dbReference type="RefSeq" id="WP_179768659.1">
    <property type="nucleotide sequence ID" value="NZ_JACCFO010000001.1"/>
</dbReference>
<dbReference type="SUPFAM" id="SSF46689">
    <property type="entry name" value="Homeodomain-like"/>
    <property type="match status" value="1"/>
</dbReference>
<dbReference type="EMBL" id="JACCFO010000001">
    <property type="protein sequence ID" value="NYI97276.1"/>
    <property type="molecule type" value="Genomic_DNA"/>
</dbReference>
<accession>A0A853BRF1</accession>
<evidence type="ECO:0000256" key="4">
    <source>
        <dbReference type="PROSITE-ProRule" id="PRU00335"/>
    </source>
</evidence>
<dbReference type="PROSITE" id="PS50977">
    <property type="entry name" value="HTH_TETR_2"/>
    <property type="match status" value="1"/>
</dbReference>
<name>A0A853BRF1_9ACTN</name>
<dbReference type="PANTHER" id="PTHR30055:SF234">
    <property type="entry name" value="HTH-TYPE TRANSCRIPTIONAL REGULATOR BETI"/>
    <property type="match status" value="1"/>
</dbReference>
<dbReference type="GO" id="GO:0000976">
    <property type="term" value="F:transcription cis-regulatory region binding"/>
    <property type="evidence" value="ECO:0007669"/>
    <property type="project" value="TreeGrafter"/>
</dbReference>
<evidence type="ECO:0000256" key="3">
    <source>
        <dbReference type="ARBA" id="ARBA00023163"/>
    </source>
</evidence>
<evidence type="ECO:0000313" key="6">
    <source>
        <dbReference type="EMBL" id="NYI97276.1"/>
    </source>
</evidence>
<dbReference type="PRINTS" id="PR00455">
    <property type="entry name" value="HTHTETR"/>
</dbReference>
<evidence type="ECO:0000256" key="1">
    <source>
        <dbReference type="ARBA" id="ARBA00023015"/>
    </source>
</evidence>
<organism evidence="6 7">
    <name type="scientific">Streptomonospora nanhaiensis</name>
    <dbReference type="NCBI Taxonomy" id="1323731"/>
    <lineage>
        <taxon>Bacteria</taxon>
        <taxon>Bacillati</taxon>
        <taxon>Actinomycetota</taxon>
        <taxon>Actinomycetes</taxon>
        <taxon>Streptosporangiales</taxon>
        <taxon>Nocardiopsidaceae</taxon>
        <taxon>Streptomonospora</taxon>
    </lineage>
</organism>
<keyword evidence="7" id="KW-1185">Reference proteome</keyword>
<reference evidence="6 7" key="1">
    <citation type="submission" date="2020-07" db="EMBL/GenBank/DDBJ databases">
        <title>Sequencing the genomes of 1000 actinobacteria strains.</title>
        <authorList>
            <person name="Klenk H.-P."/>
        </authorList>
    </citation>
    <scope>NUCLEOTIDE SEQUENCE [LARGE SCALE GENOMIC DNA]</scope>
    <source>
        <strain evidence="6 7">DSM 45927</strain>
    </source>
</reference>
<dbReference type="Proteomes" id="UP000575985">
    <property type="component" value="Unassembled WGS sequence"/>
</dbReference>
<dbReference type="InterPro" id="IPR023772">
    <property type="entry name" value="DNA-bd_HTH_TetR-type_CS"/>
</dbReference>
<gene>
    <name evidence="6" type="ORF">HNR12_003553</name>
</gene>
<dbReference type="PANTHER" id="PTHR30055">
    <property type="entry name" value="HTH-TYPE TRANSCRIPTIONAL REGULATOR RUTR"/>
    <property type="match status" value="1"/>
</dbReference>
<sequence>MARQNSSSAETLRERKQRRARDAIVGAAYALFAERGFDHVTVADIAERAEVGRATFFRYFGGKQEVVFDGDAQVDAEVVAAARRIPADGPIGGSLPAALAYLRSAVALLIERLTESPEEYRLHERLVAANPDLGARALAKQRRYVDTMTELLDERGAEPATASLAAEVALACFYAGRTAAGNDPDRLAKAVDDAFERVLGDRLGG</sequence>
<dbReference type="Gene3D" id="1.10.357.10">
    <property type="entry name" value="Tetracycline Repressor, domain 2"/>
    <property type="match status" value="1"/>
</dbReference>
<comment type="caution">
    <text evidence="6">The sequence shown here is derived from an EMBL/GenBank/DDBJ whole genome shotgun (WGS) entry which is preliminary data.</text>
</comment>
<keyword evidence="1" id="KW-0805">Transcription regulation</keyword>
<proteinExistence type="predicted"/>
<keyword evidence="3" id="KW-0804">Transcription</keyword>
<feature type="domain" description="HTH tetR-type" evidence="5">
    <location>
        <begin position="18"/>
        <end position="78"/>
    </location>
</feature>
<protein>
    <submittedName>
        <fullName evidence="6">AcrR family transcriptional regulator</fullName>
    </submittedName>
</protein>
<dbReference type="GO" id="GO:0003700">
    <property type="term" value="F:DNA-binding transcription factor activity"/>
    <property type="evidence" value="ECO:0007669"/>
    <property type="project" value="TreeGrafter"/>
</dbReference>
<dbReference type="InterPro" id="IPR009057">
    <property type="entry name" value="Homeodomain-like_sf"/>
</dbReference>
<dbReference type="Pfam" id="PF00440">
    <property type="entry name" value="TetR_N"/>
    <property type="match status" value="1"/>
</dbReference>
<evidence type="ECO:0000259" key="5">
    <source>
        <dbReference type="PROSITE" id="PS50977"/>
    </source>
</evidence>
<evidence type="ECO:0000313" key="7">
    <source>
        <dbReference type="Proteomes" id="UP000575985"/>
    </source>
</evidence>
<dbReference type="InterPro" id="IPR001647">
    <property type="entry name" value="HTH_TetR"/>
</dbReference>
<evidence type="ECO:0000256" key="2">
    <source>
        <dbReference type="ARBA" id="ARBA00023125"/>
    </source>
</evidence>
<dbReference type="AlphaFoldDB" id="A0A853BRF1"/>
<dbReference type="PROSITE" id="PS01081">
    <property type="entry name" value="HTH_TETR_1"/>
    <property type="match status" value="1"/>
</dbReference>
<feature type="DNA-binding region" description="H-T-H motif" evidence="4">
    <location>
        <begin position="41"/>
        <end position="60"/>
    </location>
</feature>
<dbReference type="InterPro" id="IPR050109">
    <property type="entry name" value="HTH-type_TetR-like_transc_reg"/>
</dbReference>